<dbReference type="Gene3D" id="2.60.120.920">
    <property type="match status" value="1"/>
</dbReference>
<dbReference type="EMBL" id="LLXI01000186">
    <property type="protein sequence ID" value="PKY42196.1"/>
    <property type="molecule type" value="Genomic_DNA"/>
</dbReference>
<keyword evidence="2" id="KW-0732">Signal</keyword>
<dbReference type="InterPro" id="IPR003877">
    <property type="entry name" value="SPRY_dom"/>
</dbReference>
<feature type="domain" description="B30.2/SPRY" evidence="3">
    <location>
        <begin position="232"/>
        <end position="416"/>
    </location>
</feature>
<dbReference type="InterPro" id="IPR044736">
    <property type="entry name" value="Gid1/RanBPM/SPLA_SPRY"/>
</dbReference>
<dbReference type="InterPro" id="IPR050618">
    <property type="entry name" value="Ubq-SigPath_Reg"/>
</dbReference>
<organism evidence="4 5">
    <name type="scientific">Rhizophagus irregularis</name>
    <dbReference type="NCBI Taxonomy" id="588596"/>
    <lineage>
        <taxon>Eukaryota</taxon>
        <taxon>Fungi</taxon>
        <taxon>Fungi incertae sedis</taxon>
        <taxon>Mucoromycota</taxon>
        <taxon>Glomeromycotina</taxon>
        <taxon>Glomeromycetes</taxon>
        <taxon>Glomerales</taxon>
        <taxon>Glomeraceae</taxon>
        <taxon>Rhizophagus</taxon>
    </lineage>
</organism>
<dbReference type="VEuPathDB" id="FungiDB:RhiirFUN_024201"/>
<keyword evidence="5" id="KW-1185">Reference proteome</keyword>
<dbReference type="AlphaFoldDB" id="A0A2I1G6G3"/>
<keyword evidence="1" id="KW-1133">Transmembrane helix</keyword>
<feature type="chain" id="PRO_5014121096" description="B30.2/SPRY domain-containing protein" evidence="2">
    <location>
        <begin position="18"/>
        <end position="416"/>
    </location>
</feature>
<dbReference type="InterPro" id="IPR043136">
    <property type="entry name" value="B30.2/SPRY_sf"/>
</dbReference>
<dbReference type="Pfam" id="PF00622">
    <property type="entry name" value="SPRY"/>
    <property type="match status" value="1"/>
</dbReference>
<protein>
    <recommendedName>
        <fullName evidence="3">B30.2/SPRY domain-containing protein</fullName>
    </recommendedName>
</protein>
<dbReference type="VEuPathDB" id="FungiDB:FUN_024848"/>
<comment type="caution">
    <text evidence="4">The sequence shown here is derived from an EMBL/GenBank/DDBJ whole genome shotgun (WGS) entry which is preliminary data.</text>
</comment>
<dbReference type="CDD" id="cd12885">
    <property type="entry name" value="SPRY_RanBP_like"/>
    <property type="match status" value="1"/>
</dbReference>
<proteinExistence type="predicted"/>
<dbReference type="PANTHER" id="PTHR12864">
    <property type="entry name" value="RAN BINDING PROTEIN 9-RELATED"/>
    <property type="match status" value="1"/>
</dbReference>
<evidence type="ECO:0000256" key="1">
    <source>
        <dbReference type="SAM" id="Phobius"/>
    </source>
</evidence>
<dbReference type="InterPro" id="IPR013320">
    <property type="entry name" value="ConA-like_dom_sf"/>
</dbReference>
<dbReference type="PROSITE" id="PS50188">
    <property type="entry name" value="B302_SPRY"/>
    <property type="match status" value="1"/>
</dbReference>
<evidence type="ECO:0000256" key="2">
    <source>
        <dbReference type="SAM" id="SignalP"/>
    </source>
</evidence>
<sequence length="416" mass="48341">MHFIAFLIVNLAPIAIALCNIFKFDYFLEFGGQILIELSNGAVSKYIEEINKLYLRNIIDPNYKSEIDKVKDEINEISSKYYIREYIPLVIILGIFQFTLILICVSLSRSWKWIRKSKLNDNQRTNFIDRIPTREVLIIAIILIFSLIILIINTWLCQRYIDEKVILQIYGPKNKQILLVRLLQNIKESLKDSFKKFLNFLGKKPKSDEYYLKRLGINAWKFTPESRFLSLNIVRIDDEIVRVDNEEDEVESVYNGETDKIRVVDNDKNDDIIIKISFNAKSDVMIQTNYPLFNINKALNMQYPPPIEYWFYYYEITILSNPNNDQTIIAIGLATKNYSIDRLPGCDTHSVGFHSDEGRTFHNEGYTGSKYAEKWGKVDDVIGCGYCPNNGQIFFTMNGKNLGIALWSDKILTIGC</sequence>
<dbReference type="SUPFAM" id="SSF49899">
    <property type="entry name" value="Concanavalin A-like lectins/glucanases"/>
    <property type="match status" value="1"/>
</dbReference>
<dbReference type="InterPro" id="IPR001870">
    <property type="entry name" value="B30.2/SPRY"/>
</dbReference>
<reference evidence="4 5" key="1">
    <citation type="submission" date="2015-10" db="EMBL/GenBank/DDBJ databases">
        <title>Genome analyses suggest a sexual origin of heterokaryosis in a supposedly ancient asexual fungus.</title>
        <authorList>
            <person name="Ropars J."/>
            <person name="Sedzielewska K."/>
            <person name="Noel J."/>
            <person name="Charron P."/>
            <person name="Farinelli L."/>
            <person name="Marton T."/>
            <person name="Kruger M."/>
            <person name="Pelin A."/>
            <person name="Brachmann A."/>
            <person name="Corradi N."/>
        </authorList>
    </citation>
    <scope>NUCLEOTIDE SEQUENCE [LARGE SCALE GENOMIC DNA]</scope>
    <source>
        <strain evidence="4 5">A4</strain>
    </source>
</reference>
<keyword evidence="1" id="KW-0812">Transmembrane</keyword>
<name>A0A2I1G6G3_9GLOM</name>
<gene>
    <name evidence="4" type="ORF">RhiirA4_441813</name>
</gene>
<feature type="signal peptide" evidence="2">
    <location>
        <begin position="1"/>
        <end position="17"/>
    </location>
</feature>
<evidence type="ECO:0000313" key="5">
    <source>
        <dbReference type="Proteomes" id="UP000234323"/>
    </source>
</evidence>
<accession>A0A2I1G6G3</accession>
<dbReference type="VEuPathDB" id="FungiDB:RhiirA1_508685"/>
<feature type="transmembrane region" description="Helical" evidence="1">
    <location>
        <begin position="136"/>
        <end position="156"/>
    </location>
</feature>
<dbReference type="Proteomes" id="UP000234323">
    <property type="component" value="Unassembled WGS sequence"/>
</dbReference>
<evidence type="ECO:0000259" key="3">
    <source>
        <dbReference type="PROSITE" id="PS50188"/>
    </source>
</evidence>
<feature type="transmembrane region" description="Helical" evidence="1">
    <location>
        <begin position="86"/>
        <end position="108"/>
    </location>
</feature>
<dbReference type="SMART" id="SM00449">
    <property type="entry name" value="SPRY"/>
    <property type="match status" value="1"/>
</dbReference>
<evidence type="ECO:0000313" key="4">
    <source>
        <dbReference type="EMBL" id="PKY42196.1"/>
    </source>
</evidence>
<keyword evidence="1" id="KW-0472">Membrane</keyword>